<dbReference type="SUPFAM" id="SSF47473">
    <property type="entry name" value="EF-hand"/>
    <property type="match status" value="1"/>
</dbReference>
<keyword evidence="3" id="KW-1185">Reference proteome</keyword>
<dbReference type="GO" id="GO:0006355">
    <property type="term" value="P:regulation of DNA-templated transcription"/>
    <property type="evidence" value="ECO:0007669"/>
    <property type="project" value="InterPro"/>
</dbReference>
<protein>
    <submittedName>
        <fullName evidence="2">Uncharacterized protein</fullName>
    </submittedName>
</protein>
<organism evidence="2 3">
    <name type="scientific">Exocentrus adspersus</name>
    <dbReference type="NCBI Taxonomy" id="1586481"/>
    <lineage>
        <taxon>Eukaryota</taxon>
        <taxon>Metazoa</taxon>
        <taxon>Ecdysozoa</taxon>
        <taxon>Arthropoda</taxon>
        <taxon>Hexapoda</taxon>
        <taxon>Insecta</taxon>
        <taxon>Pterygota</taxon>
        <taxon>Neoptera</taxon>
        <taxon>Endopterygota</taxon>
        <taxon>Coleoptera</taxon>
        <taxon>Polyphaga</taxon>
        <taxon>Cucujiformia</taxon>
        <taxon>Chrysomeloidea</taxon>
        <taxon>Cerambycidae</taxon>
        <taxon>Lamiinae</taxon>
        <taxon>Acanthocinini</taxon>
        <taxon>Exocentrus</taxon>
    </lineage>
</organism>
<dbReference type="InterPro" id="IPR011992">
    <property type="entry name" value="EF-hand-dom_pair"/>
</dbReference>
<sequence>MKLRKFMMKKTSMMIMMIQKRKIKKRIQLKNLIAKKMKEMKMMREIRKKDKDKKRKERVKLYTKDKQLLLSFVYFDQTNCGYIFDKDIEDLLYTLGLKLSRAQVRKLVSKVVTRDSLHYRKLTDKPRDDDLIVIDDSERDANLHELALGNKKLLLTSFGEESITKKRKLNCNNKDSAELEEGFVMFRGSLVDISKLISQLERSERARLETEAKMVELKSDIQKISEKYAKCNSSLKHLNSEIKEYREKLRNSDESLNRITVSSQYFFIIPYC</sequence>
<keyword evidence="1" id="KW-0175">Coiled coil</keyword>
<feature type="coiled-coil region" evidence="1">
    <location>
        <begin position="193"/>
        <end position="255"/>
    </location>
</feature>
<dbReference type="InterPro" id="IPR025224">
    <property type="entry name" value="CCAR1/CCAR2"/>
</dbReference>
<gene>
    <name evidence="2" type="ORF">NQ315_005430</name>
</gene>
<dbReference type="AlphaFoldDB" id="A0AAV8V6E7"/>
<reference evidence="2 3" key="1">
    <citation type="journal article" date="2023" name="Insect Mol. Biol.">
        <title>Genome sequencing provides insights into the evolution of gene families encoding plant cell wall-degrading enzymes in longhorned beetles.</title>
        <authorList>
            <person name="Shin N.R."/>
            <person name="Okamura Y."/>
            <person name="Kirsch R."/>
            <person name="Pauchet Y."/>
        </authorList>
    </citation>
    <scope>NUCLEOTIDE SEQUENCE [LARGE SCALE GENOMIC DNA]</scope>
    <source>
        <strain evidence="2">EAD_L_NR</strain>
    </source>
</reference>
<proteinExistence type="predicted"/>
<dbReference type="PANTHER" id="PTHR14304:SF11">
    <property type="entry name" value="SAP DOMAIN-CONTAINING PROTEIN"/>
    <property type="match status" value="1"/>
</dbReference>
<dbReference type="EMBL" id="JANEYG010000453">
    <property type="protein sequence ID" value="KAJ8909668.1"/>
    <property type="molecule type" value="Genomic_DNA"/>
</dbReference>
<name>A0AAV8V6E7_9CUCU</name>
<evidence type="ECO:0000313" key="2">
    <source>
        <dbReference type="EMBL" id="KAJ8909668.1"/>
    </source>
</evidence>
<accession>A0AAV8V6E7</accession>
<evidence type="ECO:0000256" key="1">
    <source>
        <dbReference type="SAM" id="Coils"/>
    </source>
</evidence>
<dbReference type="Proteomes" id="UP001159042">
    <property type="component" value="Unassembled WGS sequence"/>
</dbReference>
<comment type="caution">
    <text evidence="2">The sequence shown here is derived from an EMBL/GenBank/DDBJ whole genome shotgun (WGS) entry which is preliminary data.</text>
</comment>
<dbReference type="GO" id="GO:0005634">
    <property type="term" value="C:nucleus"/>
    <property type="evidence" value="ECO:0007669"/>
    <property type="project" value="TreeGrafter"/>
</dbReference>
<dbReference type="PANTHER" id="PTHR14304">
    <property type="entry name" value="CELL DIVISION CYCLE AND APOPTOSIS REGULATOR PROTEIN"/>
    <property type="match status" value="1"/>
</dbReference>
<evidence type="ECO:0000313" key="3">
    <source>
        <dbReference type="Proteomes" id="UP001159042"/>
    </source>
</evidence>